<proteinExistence type="predicted"/>
<gene>
    <name evidence="1" type="ORF">TorRG33x02_095200</name>
</gene>
<organism evidence="1 2">
    <name type="scientific">Trema orientale</name>
    <name type="common">Charcoal tree</name>
    <name type="synonym">Celtis orientalis</name>
    <dbReference type="NCBI Taxonomy" id="63057"/>
    <lineage>
        <taxon>Eukaryota</taxon>
        <taxon>Viridiplantae</taxon>
        <taxon>Streptophyta</taxon>
        <taxon>Embryophyta</taxon>
        <taxon>Tracheophyta</taxon>
        <taxon>Spermatophyta</taxon>
        <taxon>Magnoliopsida</taxon>
        <taxon>eudicotyledons</taxon>
        <taxon>Gunneridae</taxon>
        <taxon>Pentapetalae</taxon>
        <taxon>rosids</taxon>
        <taxon>fabids</taxon>
        <taxon>Rosales</taxon>
        <taxon>Cannabaceae</taxon>
        <taxon>Trema</taxon>
    </lineage>
</organism>
<evidence type="ECO:0000313" key="1">
    <source>
        <dbReference type="EMBL" id="PON94737.1"/>
    </source>
</evidence>
<protein>
    <submittedName>
        <fullName evidence="1">Uncharacterized protein</fullName>
    </submittedName>
</protein>
<dbReference type="Proteomes" id="UP000237000">
    <property type="component" value="Unassembled WGS sequence"/>
</dbReference>
<dbReference type="AlphaFoldDB" id="A0A2P5FAC3"/>
<reference evidence="2" key="1">
    <citation type="submission" date="2016-06" db="EMBL/GenBank/DDBJ databases">
        <title>Parallel loss of symbiosis genes in relatives of nitrogen-fixing non-legume Parasponia.</title>
        <authorList>
            <person name="Van Velzen R."/>
            <person name="Holmer R."/>
            <person name="Bu F."/>
            <person name="Rutten L."/>
            <person name="Van Zeijl A."/>
            <person name="Liu W."/>
            <person name="Santuari L."/>
            <person name="Cao Q."/>
            <person name="Sharma T."/>
            <person name="Shen D."/>
            <person name="Roswanjaya Y."/>
            <person name="Wardhani T."/>
            <person name="Kalhor M.S."/>
            <person name="Jansen J."/>
            <person name="Van den Hoogen J."/>
            <person name="Gungor B."/>
            <person name="Hartog M."/>
            <person name="Hontelez J."/>
            <person name="Verver J."/>
            <person name="Yang W.-C."/>
            <person name="Schijlen E."/>
            <person name="Repin R."/>
            <person name="Schilthuizen M."/>
            <person name="Schranz E."/>
            <person name="Heidstra R."/>
            <person name="Miyata K."/>
            <person name="Fedorova E."/>
            <person name="Kohlen W."/>
            <person name="Bisseling T."/>
            <person name="Smit S."/>
            <person name="Geurts R."/>
        </authorList>
    </citation>
    <scope>NUCLEOTIDE SEQUENCE [LARGE SCALE GENOMIC DNA]</scope>
    <source>
        <strain evidence="2">cv. RG33-2</strain>
    </source>
</reference>
<keyword evidence="2" id="KW-1185">Reference proteome</keyword>
<dbReference type="EMBL" id="JXTC01000049">
    <property type="protein sequence ID" value="PON94737.1"/>
    <property type="molecule type" value="Genomic_DNA"/>
</dbReference>
<name>A0A2P5FAC3_TREOI</name>
<accession>A0A2P5FAC3</accession>
<comment type="caution">
    <text evidence="1">The sequence shown here is derived from an EMBL/GenBank/DDBJ whole genome shotgun (WGS) entry which is preliminary data.</text>
</comment>
<evidence type="ECO:0000313" key="2">
    <source>
        <dbReference type="Proteomes" id="UP000237000"/>
    </source>
</evidence>
<sequence>MKLRSDGGEDYWKVANVPAVYSSYWINGGWDVYSIERFSEKESSQQDAAAATAVRSHQRSTLWKV</sequence>
<dbReference type="InParanoid" id="A0A2P5FAC3"/>